<dbReference type="Proteomes" id="UP000298138">
    <property type="component" value="Unassembled WGS sequence"/>
</dbReference>
<dbReference type="AlphaFoldDB" id="A0A4S2N008"/>
<accession>A0A4S2N008</accession>
<dbReference type="InParanoid" id="A0A4S2N008"/>
<feature type="compositionally biased region" description="Polar residues" evidence="1">
    <location>
        <begin position="107"/>
        <end position="120"/>
    </location>
</feature>
<evidence type="ECO:0000313" key="2">
    <source>
        <dbReference type="EMBL" id="TGZ82243.1"/>
    </source>
</evidence>
<evidence type="ECO:0000256" key="1">
    <source>
        <dbReference type="SAM" id="MobiDB-lite"/>
    </source>
</evidence>
<keyword evidence="3" id="KW-1185">Reference proteome</keyword>
<protein>
    <submittedName>
        <fullName evidence="2">Uncharacterized protein</fullName>
    </submittedName>
</protein>
<feature type="region of interest" description="Disordered" evidence="1">
    <location>
        <begin position="107"/>
        <end position="128"/>
    </location>
</feature>
<organism evidence="2 3">
    <name type="scientific">Ascodesmis nigricans</name>
    <dbReference type="NCBI Taxonomy" id="341454"/>
    <lineage>
        <taxon>Eukaryota</taxon>
        <taxon>Fungi</taxon>
        <taxon>Dikarya</taxon>
        <taxon>Ascomycota</taxon>
        <taxon>Pezizomycotina</taxon>
        <taxon>Pezizomycetes</taxon>
        <taxon>Pezizales</taxon>
        <taxon>Ascodesmidaceae</taxon>
        <taxon>Ascodesmis</taxon>
    </lineage>
</organism>
<name>A0A4S2N008_9PEZI</name>
<gene>
    <name evidence="2" type="ORF">EX30DRAFT_388572</name>
</gene>
<dbReference type="EMBL" id="ML220116">
    <property type="protein sequence ID" value="TGZ82243.1"/>
    <property type="molecule type" value="Genomic_DNA"/>
</dbReference>
<proteinExistence type="predicted"/>
<reference evidence="2 3" key="1">
    <citation type="submission" date="2019-04" db="EMBL/GenBank/DDBJ databases">
        <title>Comparative genomics and transcriptomics to analyze fruiting body development in filamentous ascomycetes.</title>
        <authorList>
            <consortium name="DOE Joint Genome Institute"/>
            <person name="Lutkenhaus R."/>
            <person name="Traeger S."/>
            <person name="Breuer J."/>
            <person name="Kuo A."/>
            <person name="Lipzen A."/>
            <person name="Pangilinan J."/>
            <person name="Dilworth D."/>
            <person name="Sandor L."/>
            <person name="Poggeler S."/>
            <person name="Barry K."/>
            <person name="Grigoriev I.V."/>
            <person name="Nowrousian M."/>
        </authorList>
    </citation>
    <scope>NUCLEOTIDE SEQUENCE [LARGE SCALE GENOMIC DNA]</scope>
    <source>
        <strain evidence="2 3">CBS 389.68</strain>
    </source>
</reference>
<evidence type="ECO:0000313" key="3">
    <source>
        <dbReference type="Proteomes" id="UP000298138"/>
    </source>
</evidence>
<sequence length="252" mass="27870">MSEHTVTVTLSTLLRTLNPHATPRGREVTYRRIENLKPIPGLRSTAQPSCMVGKIRQTANILEDCNVEQWQGERENESGGTGSGVNGLTVVGIPVIRRSIEPSMLSSSDDLWKSQSTVSRSHGKGDPQTQAQAITLLTLLPTHHQLESPLPSTAAFNLNFLTVSVAVKHQHPRGSGYGRIALSSASSNHPHRLHTDTVLVTKPVPVRRYPSLSLSVEDNRYRELELELPDARPFRVVGAQVFDRQSFWMVES</sequence>